<sequence length="104" mass="11799">SELLAKFQAQEEEIVKLKDRVKVLENKEDVDVTQFGDDAPIKGMSINEGEAVAERISCKRARRATKKDNIRMNEQIARDAEVARIYAEEEIQGMTDSLDKSNET</sequence>
<gene>
    <name evidence="1" type="ORF">Tci_915100</name>
</gene>
<feature type="non-terminal residue" evidence="1">
    <location>
        <position position="1"/>
    </location>
</feature>
<dbReference type="AlphaFoldDB" id="A0A699WE79"/>
<reference evidence="1" key="1">
    <citation type="journal article" date="2019" name="Sci. Rep.">
        <title>Draft genome of Tanacetum cinerariifolium, the natural source of mosquito coil.</title>
        <authorList>
            <person name="Yamashiro T."/>
            <person name="Shiraishi A."/>
            <person name="Satake H."/>
            <person name="Nakayama K."/>
        </authorList>
    </citation>
    <scope>NUCLEOTIDE SEQUENCE</scope>
</reference>
<comment type="caution">
    <text evidence="1">The sequence shown here is derived from an EMBL/GenBank/DDBJ whole genome shotgun (WGS) entry which is preliminary data.</text>
</comment>
<name>A0A699WE79_TANCI</name>
<evidence type="ECO:0000313" key="1">
    <source>
        <dbReference type="EMBL" id="GFD43131.1"/>
    </source>
</evidence>
<organism evidence="1">
    <name type="scientific">Tanacetum cinerariifolium</name>
    <name type="common">Dalmatian daisy</name>
    <name type="synonym">Chrysanthemum cinerariifolium</name>
    <dbReference type="NCBI Taxonomy" id="118510"/>
    <lineage>
        <taxon>Eukaryota</taxon>
        <taxon>Viridiplantae</taxon>
        <taxon>Streptophyta</taxon>
        <taxon>Embryophyta</taxon>
        <taxon>Tracheophyta</taxon>
        <taxon>Spermatophyta</taxon>
        <taxon>Magnoliopsida</taxon>
        <taxon>eudicotyledons</taxon>
        <taxon>Gunneridae</taxon>
        <taxon>Pentapetalae</taxon>
        <taxon>asterids</taxon>
        <taxon>campanulids</taxon>
        <taxon>Asterales</taxon>
        <taxon>Asteraceae</taxon>
        <taxon>Asteroideae</taxon>
        <taxon>Anthemideae</taxon>
        <taxon>Anthemidinae</taxon>
        <taxon>Tanacetum</taxon>
    </lineage>
</organism>
<dbReference type="EMBL" id="BKCJ011590844">
    <property type="protein sequence ID" value="GFD43131.1"/>
    <property type="molecule type" value="Genomic_DNA"/>
</dbReference>
<accession>A0A699WE79</accession>
<feature type="non-terminal residue" evidence="1">
    <location>
        <position position="104"/>
    </location>
</feature>
<protein>
    <submittedName>
        <fullName evidence="1">Uncharacterized protein</fullName>
    </submittedName>
</protein>
<proteinExistence type="predicted"/>